<evidence type="ECO:0000313" key="1">
    <source>
        <dbReference type="EMBL" id="GAG00633.1"/>
    </source>
</evidence>
<feature type="non-terminal residue" evidence="1">
    <location>
        <position position="1"/>
    </location>
</feature>
<feature type="non-terminal residue" evidence="1">
    <location>
        <position position="263"/>
    </location>
</feature>
<protein>
    <submittedName>
        <fullName evidence="1">Uncharacterized protein</fullName>
    </submittedName>
</protein>
<name>X0UJV0_9ZZZZ</name>
<organism evidence="1">
    <name type="scientific">marine sediment metagenome</name>
    <dbReference type="NCBI Taxonomy" id="412755"/>
    <lineage>
        <taxon>unclassified sequences</taxon>
        <taxon>metagenomes</taxon>
        <taxon>ecological metagenomes</taxon>
    </lineage>
</organism>
<proteinExistence type="predicted"/>
<dbReference type="AlphaFoldDB" id="X0UJV0"/>
<comment type="caution">
    <text evidence="1">The sequence shown here is derived from an EMBL/GenBank/DDBJ whole genome shotgun (WGS) entry which is preliminary data.</text>
</comment>
<accession>X0UJV0</accession>
<sequence length="263" mass="27180">TVAAIAVDIDQNTDEIGLLVDSAATTEDKYVVIFKAGGVGRFFIEPQGDIYLSPNDGNNVLVKGEPSLINDVGLIIENPSTTAGTASFLQFTTDSTALIAGAQWKISTAEGDQNLVFWNDNAVSDTFVSKFALTPLGSAFFVSIVTNTSGFSINNNETFTGTGANSLVYFNLDNASATGTLLNLNVDGNANGLLMTSSATTAAMFSATSSTKTSSYMMGLFATGAAFTGEVLKIQVSNGSAIGDALYIANEGLGGSIYFAAGK</sequence>
<dbReference type="EMBL" id="BARS01029054">
    <property type="protein sequence ID" value="GAG00633.1"/>
    <property type="molecule type" value="Genomic_DNA"/>
</dbReference>
<reference evidence="1" key="1">
    <citation type="journal article" date="2014" name="Front. Microbiol.">
        <title>High frequency of phylogenetically diverse reductive dehalogenase-homologous genes in deep subseafloor sedimentary metagenomes.</title>
        <authorList>
            <person name="Kawai M."/>
            <person name="Futagami T."/>
            <person name="Toyoda A."/>
            <person name="Takaki Y."/>
            <person name="Nishi S."/>
            <person name="Hori S."/>
            <person name="Arai W."/>
            <person name="Tsubouchi T."/>
            <person name="Morono Y."/>
            <person name="Uchiyama I."/>
            <person name="Ito T."/>
            <person name="Fujiyama A."/>
            <person name="Inagaki F."/>
            <person name="Takami H."/>
        </authorList>
    </citation>
    <scope>NUCLEOTIDE SEQUENCE</scope>
    <source>
        <strain evidence="1">Expedition CK06-06</strain>
    </source>
</reference>
<gene>
    <name evidence="1" type="ORF">S01H1_45467</name>
</gene>